<gene>
    <name evidence="2" type="ORF">SELMODRAFT_86096</name>
</gene>
<dbReference type="PANTHER" id="PTHR45085:SF2">
    <property type="entry name" value="F21J9.14"/>
    <property type="match status" value="1"/>
</dbReference>
<dbReference type="InParanoid" id="D8R669"/>
<dbReference type="GO" id="GO:0008757">
    <property type="term" value="F:S-adenosylmethionine-dependent methyltransferase activity"/>
    <property type="evidence" value="ECO:0007669"/>
    <property type="project" value="InterPro"/>
</dbReference>
<protein>
    <recommendedName>
        <fullName evidence="1">Methyltransferase type 11 domain-containing protein</fullName>
    </recommendedName>
</protein>
<proteinExistence type="predicted"/>
<dbReference type="InterPro" id="IPR013216">
    <property type="entry name" value="Methyltransf_11"/>
</dbReference>
<dbReference type="PANTHER" id="PTHR45085">
    <property type="entry name" value="F21J9.14"/>
    <property type="match status" value="1"/>
</dbReference>
<name>D8R669_SELML</name>
<dbReference type="AlphaFoldDB" id="D8R669"/>
<sequence length="205" mass="23256">MIAEEFAATGEDLTLRHRFSSYDEYLQLQLRKTSDAKLRKIWTSRDWRRKVDAFGAIFRRLIQRDLLRRESKALCIGARVGQEVLALRENGVVDSTGIDLVPAPPLVIRGDIHSHPFPSDTFDFEFSNVFDHALLPSRFVSEIERTLKPGGIAVIHAIVHARGDNFSANQLRSLDPLVALFERSEVVEVRAVDAFGLDTELVMRK</sequence>
<reference evidence="2 3" key="1">
    <citation type="journal article" date="2011" name="Science">
        <title>The Selaginella genome identifies genetic changes associated with the evolution of vascular plants.</title>
        <authorList>
            <person name="Banks J.A."/>
            <person name="Nishiyama T."/>
            <person name="Hasebe M."/>
            <person name="Bowman J.L."/>
            <person name="Gribskov M."/>
            <person name="dePamphilis C."/>
            <person name="Albert V.A."/>
            <person name="Aono N."/>
            <person name="Aoyama T."/>
            <person name="Ambrose B.A."/>
            <person name="Ashton N.W."/>
            <person name="Axtell M.J."/>
            <person name="Barker E."/>
            <person name="Barker M.S."/>
            <person name="Bennetzen J.L."/>
            <person name="Bonawitz N.D."/>
            <person name="Chapple C."/>
            <person name="Cheng C."/>
            <person name="Correa L.G."/>
            <person name="Dacre M."/>
            <person name="DeBarry J."/>
            <person name="Dreyer I."/>
            <person name="Elias M."/>
            <person name="Engstrom E.M."/>
            <person name="Estelle M."/>
            <person name="Feng L."/>
            <person name="Finet C."/>
            <person name="Floyd S.K."/>
            <person name="Frommer W.B."/>
            <person name="Fujita T."/>
            <person name="Gramzow L."/>
            <person name="Gutensohn M."/>
            <person name="Harholt J."/>
            <person name="Hattori M."/>
            <person name="Heyl A."/>
            <person name="Hirai T."/>
            <person name="Hiwatashi Y."/>
            <person name="Ishikawa M."/>
            <person name="Iwata M."/>
            <person name="Karol K.G."/>
            <person name="Koehler B."/>
            <person name="Kolukisaoglu U."/>
            <person name="Kubo M."/>
            <person name="Kurata T."/>
            <person name="Lalonde S."/>
            <person name="Li K."/>
            <person name="Li Y."/>
            <person name="Litt A."/>
            <person name="Lyons E."/>
            <person name="Manning G."/>
            <person name="Maruyama T."/>
            <person name="Michael T.P."/>
            <person name="Mikami K."/>
            <person name="Miyazaki S."/>
            <person name="Morinaga S."/>
            <person name="Murata T."/>
            <person name="Mueller-Roeber B."/>
            <person name="Nelson D.R."/>
            <person name="Obara M."/>
            <person name="Oguri Y."/>
            <person name="Olmstead R.G."/>
            <person name="Onodera N."/>
            <person name="Petersen B.L."/>
            <person name="Pils B."/>
            <person name="Prigge M."/>
            <person name="Rensing S.A."/>
            <person name="Riano-Pachon D.M."/>
            <person name="Roberts A.W."/>
            <person name="Sato Y."/>
            <person name="Scheller H.V."/>
            <person name="Schulz B."/>
            <person name="Schulz C."/>
            <person name="Shakirov E.V."/>
            <person name="Shibagaki N."/>
            <person name="Shinohara N."/>
            <person name="Shippen D.E."/>
            <person name="Soerensen I."/>
            <person name="Sotooka R."/>
            <person name="Sugimoto N."/>
            <person name="Sugita M."/>
            <person name="Sumikawa N."/>
            <person name="Tanurdzic M."/>
            <person name="Theissen G."/>
            <person name="Ulvskov P."/>
            <person name="Wakazuki S."/>
            <person name="Weng J.K."/>
            <person name="Willats W.W."/>
            <person name="Wipf D."/>
            <person name="Wolf P.G."/>
            <person name="Yang L."/>
            <person name="Zimmer A.D."/>
            <person name="Zhu Q."/>
            <person name="Mitros T."/>
            <person name="Hellsten U."/>
            <person name="Loque D."/>
            <person name="Otillar R."/>
            <person name="Salamov A."/>
            <person name="Schmutz J."/>
            <person name="Shapiro H."/>
            <person name="Lindquist E."/>
            <person name="Lucas S."/>
            <person name="Rokhsar D."/>
            <person name="Grigoriev I.V."/>
        </authorList>
    </citation>
    <scope>NUCLEOTIDE SEQUENCE [LARGE SCALE GENOMIC DNA]</scope>
</reference>
<feature type="domain" description="Methyltransferase type 11" evidence="1">
    <location>
        <begin position="74"/>
        <end position="155"/>
    </location>
</feature>
<dbReference type="FunCoup" id="D8R669">
    <property type="interactions" value="21"/>
</dbReference>
<dbReference type="eggNOG" id="ENOG502QRZW">
    <property type="taxonomic scope" value="Eukaryota"/>
</dbReference>
<evidence type="ECO:0000259" key="1">
    <source>
        <dbReference type="Pfam" id="PF08241"/>
    </source>
</evidence>
<dbReference type="InterPro" id="IPR029063">
    <property type="entry name" value="SAM-dependent_MTases_sf"/>
</dbReference>
<dbReference type="Proteomes" id="UP000001514">
    <property type="component" value="Unassembled WGS sequence"/>
</dbReference>
<evidence type="ECO:0000313" key="2">
    <source>
        <dbReference type="EMBL" id="EFJ32615.1"/>
    </source>
</evidence>
<dbReference type="Gramene" id="EFJ32615">
    <property type="protein sequence ID" value="EFJ32615"/>
    <property type="gene ID" value="SELMODRAFT_86096"/>
</dbReference>
<dbReference type="KEGG" id="smo:SELMODRAFT_86096"/>
<keyword evidence="3" id="KW-1185">Reference proteome</keyword>
<dbReference type="SUPFAM" id="SSF53335">
    <property type="entry name" value="S-adenosyl-L-methionine-dependent methyltransferases"/>
    <property type="match status" value="1"/>
</dbReference>
<feature type="non-terminal residue" evidence="2">
    <location>
        <position position="205"/>
    </location>
</feature>
<dbReference type="CDD" id="cd02440">
    <property type="entry name" value="AdoMet_MTases"/>
    <property type="match status" value="1"/>
</dbReference>
<dbReference type="OMA" id="TRDWHRK"/>
<dbReference type="HOGENOM" id="CLU_076466_1_0_1"/>
<dbReference type="EMBL" id="GL377572">
    <property type="protein sequence ID" value="EFJ32615.1"/>
    <property type="molecule type" value="Genomic_DNA"/>
</dbReference>
<dbReference type="Gene3D" id="3.40.50.150">
    <property type="entry name" value="Vaccinia Virus protein VP39"/>
    <property type="match status" value="1"/>
</dbReference>
<organism evidence="3">
    <name type="scientific">Selaginella moellendorffii</name>
    <name type="common">Spikemoss</name>
    <dbReference type="NCBI Taxonomy" id="88036"/>
    <lineage>
        <taxon>Eukaryota</taxon>
        <taxon>Viridiplantae</taxon>
        <taxon>Streptophyta</taxon>
        <taxon>Embryophyta</taxon>
        <taxon>Tracheophyta</taxon>
        <taxon>Lycopodiopsida</taxon>
        <taxon>Selaginellales</taxon>
        <taxon>Selaginellaceae</taxon>
        <taxon>Selaginella</taxon>
    </lineage>
</organism>
<accession>D8R669</accession>
<dbReference type="Pfam" id="PF08241">
    <property type="entry name" value="Methyltransf_11"/>
    <property type="match status" value="1"/>
</dbReference>
<evidence type="ECO:0000313" key="3">
    <source>
        <dbReference type="Proteomes" id="UP000001514"/>
    </source>
</evidence>